<dbReference type="SMART" id="SM01255">
    <property type="entry name" value="KNOX1"/>
    <property type="match status" value="1"/>
</dbReference>
<evidence type="ECO:0000259" key="4">
    <source>
        <dbReference type="SMART" id="SM01256"/>
    </source>
</evidence>
<reference evidence="5 6" key="1">
    <citation type="journal article" date="2021" name="Commun. Biol.">
        <title>The genome of Shorea leprosula (Dipterocarpaceae) highlights the ecological relevance of drought in aseasonal tropical rainforests.</title>
        <authorList>
            <person name="Ng K.K.S."/>
            <person name="Kobayashi M.J."/>
            <person name="Fawcett J.A."/>
            <person name="Hatakeyama M."/>
            <person name="Paape T."/>
            <person name="Ng C.H."/>
            <person name="Ang C.C."/>
            <person name="Tnah L.H."/>
            <person name="Lee C.T."/>
            <person name="Nishiyama T."/>
            <person name="Sese J."/>
            <person name="O'Brien M.J."/>
            <person name="Copetti D."/>
            <person name="Mohd Noor M.I."/>
            <person name="Ong R.C."/>
            <person name="Putra M."/>
            <person name="Sireger I.Z."/>
            <person name="Indrioko S."/>
            <person name="Kosugi Y."/>
            <person name="Izuno A."/>
            <person name="Isagi Y."/>
            <person name="Lee S.L."/>
            <person name="Shimizu K.K."/>
        </authorList>
    </citation>
    <scope>NUCLEOTIDE SEQUENCE [LARGE SCALE GENOMIC DNA]</scope>
    <source>
        <strain evidence="5">214</strain>
    </source>
</reference>
<feature type="domain" description="KNOX1" evidence="3">
    <location>
        <begin position="21"/>
        <end position="62"/>
    </location>
</feature>
<feature type="domain" description="KNOX2" evidence="4">
    <location>
        <begin position="72"/>
        <end position="123"/>
    </location>
</feature>
<evidence type="ECO:0000256" key="2">
    <source>
        <dbReference type="ARBA" id="ARBA00023242"/>
    </source>
</evidence>
<organism evidence="5 6">
    <name type="scientific">Rubroshorea leprosula</name>
    <dbReference type="NCBI Taxonomy" id="152421"/>
    <lineage>
        <taxon>Eukaryota</taxon>
        <taxon>Viridiplantae</taxon>
        <taxon>Streptophyta</taxon>
        <taxon>Embryophyta</taxon>
        <taxon>Tracheophyta</taxon>
        <taxon>Spermatophyta</taxon>
        <taxon>Magnoliopsida</taxon>
        <taxon>eudicotyledons</taxon>
        <taxon>Gunneridae</taxon>
        <taxon>Pentapetalae</taxon>
        <taxon>rosids</taxon>
        <taxon>malvids</taxon>
        <taxon>Malvales</taxon>
        <taxon>Dipterocarpaceae</taxon>
        <taxon>Rubroshorea</taxon>
    </lineage>
</organism>
<gene>
    <name evidence="5" type="ORF">SLEP1_g17282</name>
</gene>
<dbReference type="AlphaFoldDB" id="A0AAV5J496"/>
<comment type="caution">
    <text evidence="5">The sequence shown here is derived from an EMBL/GenBank/DDBJ whole genome shotgun (WGS) entry which is preliminary data.</text>
</comment>
<dbReference type="SMART" id="SM01256">
    <property type="entry name" value="KNOX2"/>
    <property type="match status" value="1"/>
</dbReference>
<evidence type="ECO:0000313" key="5">
    <source>
        <dbReference type="EMBL" id="GKV05248.1"/>
    </source>
</evidence>
<evidence type="ECO:0000256" key="1">
    <source>
        <dbReference type="ARBA" id="ARBA00004123"/>
    </source>
</evidence>
<dbReference type="PANTHER" id="PTHR48452:SF1">
    <property type="entry name" value="FUSED COMPOUND LEAF 1"/>
    <property type="match status" value="1"/>
</dbReference>
<dbReference type="GO" id="GO:0005634">
    <property type="term" value="C:nucleus"/>
    <property type="evidence" value="ECO:0007669"/>
    <property type="project" value="UniProtKB-SubCell"/>
</dbReference>
<dbReference type="Pfam" id="PF03790">
    <property type="entry name" value="KNOX1"/>
    <property type="match status" value="1"/>
</dbReference>
<evidence type="ECO:0000313" key="6">
    <source>
        <dbReference type="Proteomes" id="UP001054252"/>
    </source>
</evidence>
<comment type="subcellular location">
    <subcellularLocation>
        <location evidence="1">Nucleus</location>
    </subcellularLocation>
</comment>
<proteinExistence type="predicted"/>
<protein>
    <submittedName>
        <fullName evidence="5">Uncharacterized protein</fullName>
    </submittedName>
</protein>
<dbReference type="GO" id="GO:0003677">
    <property type="term" value="F:DNA binding"/>
    <property type="evidence" value="ECO:0007669"/>
    <property type="project" value="InterPro"/>
</dbReference>
<dbReference type="PANTHER" id="PTHR48452">
    <property type="entry name" value="FUSED COMPOUND LEAF 1"/>
    <property type="match status" value="1"/>
</dbReference>
<sequence length="151" mass="17089">MEAKRNCSSIPGEMEEEEEEKVLKRRISTHPLYGRLVQNHLDCLKVGGVGMSIADQRNQRIIKVQSKADYSPCSSMLKQSELDIFMEAYCTALSKLKEAMEEPQQETIAFISSMHSQLRELTTANNPQPADAVFAAEMTDFKWSDDQQNAD</sequence>
<evidence type="ECO:0000259" key="3">
    <source>
        <dbReference type="SMART" id="SM01255"/>
    </source>
</evidence>
<accession>A0AAV5J496</accession>
<dbReference type="Pfam" id="PF03791">
    <property type="entry name" value="KNOX2"/>
    <property type="match status" value="1"/>
</dbReference>
<dbReference type="InterPro" id="IPR005540">
    <property type="entry name" value="KNOX1"/>
</dbReference>
<dbReference type="Proteomes" id="UP001054252">
    <property type="component" value="Unassembled WGS sequence"/>
</dbReference>
<keyword evidence="2" id="KW-0539">Nucleus</keyword>
<dbReference type="InterPro" id="IPR005541">
    <property type="entry name" value="KNOX2"/>
</dbReference>
<name>A0AAV5J496_9ROSI</name>
<keyword evidence="6" id="KW-1185">Reference proteome</keyword>
<dbReference type="EMBL" id="BPVZ01000023">
    <property type="protein sequence ID" value="GKV05248.1"/>
    <property type="molecule type" value="Genomic_DNA"/>
</dbReference>